<dbReference type="PANTHER" id="PTHR45947">
    <property type="entry name" value="SULFOQUINOVOSYL TRANSFERASE SQD2"/>
    <property type="match status" value="1"/>
</dbReference>
<dbReference type="GO" id="GO:0016758">
    <property type="term" value="F:hexosyltransferase activity"/>
    <property type="evidence" value="ECO:0007669"/>
    <property type="project" value="TreeGrafter"/>
</dbReference>
<dbReference type="AlphaFoldDB" id="A0A2M9CQE5"/>
<name>A0A2M9CQE5_9CELL</name>
<organism evidence="5 6">
    <name type="scientific">Sediminihabitans luteus</name>
    <dbReference type="NCBI Taxonomy" id="1138585"/>
    <lineage>
        <taxon>Bacteria</taxon>
        <taxon>Bacillati</taxon>
        <taxon>Actinomycetota</taxon>
        <taxon>Actinomycetes</taxon>
        <taxon>Micrococcales</taxon>
        <taxon>Cellulomonadaceae</taxon>
        <taxon>Sediminihabitans</taxon>
    </lineage>
</organism>
<keyword evidence="3 5" id="KW-0808">Transferase</keyword>
<keyword evidence="6" id="KW-1185">Reference proteome</keyword>
<evidence type="ECO:0000256" key="3">
    <source>
        <dbReference type="ARBA" id="ARBA00022679"/>
    </source>
</evidence>
<accession>A0A2M9CQE5</accession>
<gene>
    <name evidence="5" type="ORF">CLV28_1640</name>
</gene>
<comment type="caution">
    <text evidence="5">The sequence shown here is derived from an EMBL/GenBank/DDBJ whole genome shotgun (WGS) entry which is preliminary data.</text>
</comment>
<dbReference type="CDD" id="cd03801">
    <property type="entry name" value="GT4_PimA-like"/>
    <property type="match status" value="1"/>
</dbReference>
<dbReference type="Gene3D" id="3.40.50.2000">
    <property type="entry name" value="Glycogen Phosphorylase B"/>
    <property type="match status" value="2"/>
</dbReference>
<dbReference type="PANTHER" id="PTHR45947:SF3">
    <property type="entry name" value="SULFOQUINOVOSYL TRANSFERASE SQD2"/>
    <property type="match status" value="1"/>
</dbReference>
<dbReference type="InterPro" id="IPR028098">
    <property type="entry name" value="Glyco_trans_4-like_N"/>
</dbReference>
<protein>
    <recommendedName>
        <fullName evidence="1">D-inositol 3-phosphate glycosyltransferase</fullName>
    </recommendedName>
</protein>
<dbReference type="GO" id="GO:1901137">
    <property type="term" value="P:carbohydrate derivative biosynthetic process"/>
    <property type="evidence" value="ECO:0007669"/>
    <property type="project" value="UniProtKB-ARBA"/>
</dbReference>
<dbReference type="Proteomes" id="UP000231693">
    <property type="component" value="Unassembled WGS sequence"/>
</dbReference>
<sequence length="409" mass="43183">MTRRGGGPSRPLRVGIVCPYSFDAPGGVQFHVRDLAEALMAAGHHVSVLAPADEDTPLPAFITSAGKAVPVRFNGSVARLTFGPRVAARVRRWAELGDFDVLHLHEPVTPSLSLLALWATQVPVVATFHTSIVRSRALQLAYPLVRQSLEKIDGRIAVSEDARRTLVDHLGGDAVVIPNGVYVDAFADADADPRWQGTPERPTVAFLGRLDEPRKGLPVLVEAIPTILEHVPGARFLVAGRGDAGRDAALAALGEHAANVEFLGAVSDDEKARMLASVDLYVAPQTGGESFGIVLVEAMSAGAAVVASNLGAFRRVLDDGAAGALFEVGDPVDLARAVLDALADPQGRAARRERASQFVRQFDWSAVTTQVLAVYEMVLAASDAARDVAPDTGLLGRLTRSRPSEGSGA</sequence>
<evidence type="ECO:0000256" key="1">
    <source>
        <dbReference type="ARBA" id="ARBA00021292"/>
    </source>
</evidence>
<keyword evidence="2 5" id="KW-0328">Glycosyltransferase</keyword>
<dbReference type="SUPFAM" id="SSF53756">
    <property type="entry name" value="UDP-Glycosyltransferase/glycogen phosphorylase"/>
    <property type="match status" value="1"/>
</dbReference>
<feature type="domain" description="Glycosyltransferase subfamily 4-like N-terminal" evidence="4">
    <location>
        <begin position="25"/>
        <end position="183"/>
    </location>
</feature>
<dbReference type="Pfam" id="PF13692">
    <property type="entry name" value="Glyco_trans_1_4"/>
    <property type="match status" value="1"/>
</dbReference>
<dbReference type="Pfam" id="PF13439">
    <property type="entry name" value="Glyco_transf_4"/>
    <property type="match status" value="1"/>
</dbReference>
<dbReference type="InterPro" id="IPR050194">
    <property type="entry name" value="Glycosyltransferase_grp1"/>
</dbReference>
<reference evidence="5 6" key="1">
    <citation type="submission" date="2017-11" db="EMBL/GenBank/DDBJ databases">
        <title>Genomic Encyclopedia of Archaeal and Bacterial Type Strains, Phase II (KMG-II): From Individual Species to Whole Genera.</title>
        <authorList>
            <person name="Goeker M."/>
        </authorList>
    </citation>
    <scope>NUCLEOTIDE SEQUENCE [LARGE SCALE GENOMIC DNA]</scope>
    <source>
        <strain evidence="5 6">DSM 25478</strain>
    </source>
</reference>
<evidence type="ECO:0000313" key="5">
    <source>
        <dbReference type="EMBL" id="PJJ74146.1"/>
    </source>
</evidence>
<dbReference type="EMBL" id="PGFE01000002">
    <property type="protein sequence ID" value="PJJ74146.1"/>
    <property type="molecule type" value="Genomic_DNA"/>
</dbReference>
<evidence type="ECO:0000259" key="4">
    <source>
        <dbReference type="Pfam" id="PF13439"/>
    </source>
</evidence>
<evidence type="ECO:0000313" key="6">
    <source>
        <dbReference type="Proteomes" id="UP000231693"/>
    </source>
</evidence>
<proteinExistence type="predicted"/>
<evidence type="ECO:0000256" key="2">
    <source>
        <dbReference type="ARBA" id="ARBA00022676"/>
    </source>
</evidence>